<accession>A0A1T5FG07</accession>
<sequence>MTDDAAPTTLDKLPLRSGGAIVGIDWDRLSERDARRLRELGVDEGVPVEKLHKGPFGVDPIACRIGRMTVALRSAQAAAIAVGPLKSK</sequence>
<proteinExistence type="predicted"/>
<dbReference type="InterPro" id="IPR038157">
    <property type="entry name" value="FeoA_core_dom"/>
</dbReference>
<keyword evidence="4" id="KW-1185">Reference proteome</keyword>
<gene>
    <name evidence="3" type="ORF">SAMN06295920_109156</name>
</gene>
<evidence type="ECO:0000259" key="2">
    <source>
        <dbReference type="SMART" id="SM00899"/>
    </source>
</evidence>
<dbReference type="SUPFAM" id="SSF50037">
    <property type="entry name" value="C-terminal domain of transcriptional repressors"/>
    <property type="match status" value="1"/>
</dbReference>
<dbReference type="SMART" id="SM00899">
    <property type="entry name" value="FeoA"/>
    <property type="match status" value="1"/>
</dbReference>
<evidence type="ECO:0000313" key="4">
    <source>
        <dbReference type="Proteomes" id="UP000189818"/>
    </source>
</evidence>
<dbReference type="InterPro" id="IPR007167">
    <property type="entry name" value="Fe-transptr_FeoA-like"/>
</dbReference>
<dbReference type="STRING" id="439228.SAMN06295920_109156"/>
<dbReference type="EMBL" id="FUYM01000009">
    <property type="protein sequence ID" value="SKB95093.1"/>
    <property type="molecule type" value="Genomic_DNA"/>
</dbReference>
<name>A0A1T5FG07_9SPHN</name>
<dbReference type="RefSeq" id="WP_079649740.1">
    <property type="nucleotide sequence ID" value="NZ_FUYM01000009.1"/>
</dbReference>
<dbReference type="Proteomes" id="UP000189818">
    <property type="component" value="Unassembled WGS sequence"/>
</dbReference>
<dbReference type="Pfam" id="PF04023">
    <property type="entry name" value="FeoA"/>
    <property type="match status" value="1"/>
</dbReference>
<evidence type="ECO:0000256" key="1">
    <source>
        <dbReference type="ARBA" id="ARBA00023004"/>
    </source>
</evidence>
<evidence type="ECO:0000313" key="3">
    <source>
        <dbReference type="EMBL" id="SKB95093.1"/>
    </source>
</evidence>
<organism evidence="3 4">
    <name type="scientific">Rhizorhabdus histidinilytica</name>
    <dbReference type="NCBI Taxonomy" id="439228"/>
    <lineage>
        <taxon>Bacteria</taxon>
        <taxon>Pseudomonadati</taxon>
        <taxon>Pseudomonadota</taxon>
        <taxon>Alphaproteobacteria</taxon>
        <taxon>Sphingomonadales</taxon>
        <taxon>Sphingomonadaceae</taxon>
        <taxon>Rhizorhabdus</taxon>
    </lineage>
</organism>
<dbReference type="InterPro" id="IPR008988">
    <property type="entry name" value="Transcriptional_repressor_C"/>
</dbReference>
<keyword evidence="1" id="KW-0408">Iron</keyword>
<feature type="domain" description="Ferrous iron transporter FeoA-like" evidence="2">
    <location>
        <begin position="8"/>
        <end position="84"/>
    </location>
</feature>
<protein>
    <submittedName>
        <fullName evidence="3">Ferrous iron transport protein A</fullName>
    </submittedName>
</protein>
<dbReference type="GO" id="GO:0046914">
    <property type="term" value="F:transition metal ion binding"/>
    <property type="evidence" value="ECO:0007669"/>
    <property type="project" value="InterPro"/>
</dbReference>
<dbReference type="Gene3D" id="2.30.30.90">
    <property type="match status" value="1"/>
</dbReference>
<reference evidence="4" key="1">
    <citation type="submission" date="2017-02" db="EMBL/GenBank/DDBJ databases">
        <authorList>
            <person name="Varghese N."/>
            <person name="Submissions S."/>
        </authorList>
    </citation>
    <scope>NUCLEOTIDE SEQUENCE [LARGE SCALE GENOMIC DNA]</scope>
    <source>
        <strain evidence="4">UM2</strain>
    </source>
</reference>
<dbReference type="AlphaFoldDB" id="A0A1T5FG07"/>
<dbReference type="OrthoDB" id="7173531at2"/>